<gene>
    <name evidence="1" type="ORF">Afil01_06070</name>
</gene>
<keyword evidence="2" id="KW-1185">Reference proteome</keyword>
<accession>A0A9W6W8L6</accession>
<proteinExistence type="predicted"/>
<comment type="caution">
    <text evidence="1">The sequence shown here is derived from an EMBL/GenBank/DDBJ whole genome shotgun (WGS) entry which is preliminary data.</text>
</comment>
<dbReference type="RefSeq" id="WP_285661025.1">
    <property type="nucleotide sequence ID" value="NZ_BSTX01000001.1"/>
</dbReference>
<dbReference type="AlphaFoldDB" id="A0A9W6W8L6"/>
<protein>
    <submittedName>
        <fullName evidence="1">Uncharacterized protein</fullName>
    </submittedName>
</protein>
<organism evidence="1 2">
    <name type="scientific">Actinorhabdospora filicis</name>
    <dbReference type="NCBI Taxonomy" id="1785913"/>
    <lineage>
        <taxon>Bacteria</taxon>
        <taxon>Bacillati</taxon>
        <taxon>Actinomycetota</taxon>
        <taxon>Actinomycetes</taxon>
        <taxon>Micromonosporales</taxon>
        <taxon>Micromonosporaceae</taxon>
        <taxon>Actinorhabdospora</taxon>
    </lineage>
</organism>
<evidence type="ECO:0000313" key="1">
    <source>
        <dbReference type="EMBL" id="GLZ75800.1"/>
    </source>
</evidence>
<dbReference type="EMBL" id="BSTX01000001">
    <property type="protein sequence ID" value="GLZ75800.1"/>
    <property type="molecule type" value="Genomic_DNA"/>
</dbReference>
<sequence>MTPDPPKAATSAAASAGALAHEAYRRGITHDAALIRSHGLIGDEWAARQAAAARAVRELGMP</sequence>
<reference evidence="1" key="1">
    <citation type="submission" date="2023-03" db="EMBL/GenBank/DDBJ databases">
        <title>Actinorhabdospora filicis NBRC 111898.</title>
        <authorList>
            <person name="Ichikawa N."/>
            <person name="Sato H."/>
            <person name="Tonouchi N."/>
        </authorList>
    </citation>
    <scope>NUCLEOTIDE SEQUENCE</scope>
    <source>
        <strain evidence="1">NBRC 111898</strain>
    </source>
</reference>
<evidence type="ECO:0000313" key="2">
    <source>
        <dbReference type="Proteomes" id="UP001165079"/>
    </source>
</evidence>
<dbReference type="Proteomes" id="UP001165079">
    <property type="component" value="Unassembled WGS sequence"/>
</dbReference>
<name>A0A9W6W8L6_9ACTN</name>